<evidence type="ECO:0000313" key="2">
    <source>
        <dbReference type="EMBL" id="GAA0939960.1"/>
    </source>
</evidence>
<sequence length="141" mass="15161">MRNALAARPARQNDPAARSWQSTQRRLVNCGRASAGLRTSVRSQPTGGREHGGDATTDGERDALDPPMVPEDEPDVPREAARCCPAGSTARVQHQTREDGVIGEPGVDDLPEVCSSRRVPASYVPPWCWWRASGDGVGFGI</sequence>
<accession>A0ABN1QAQ1</accession>
<keyword evidence="3" id="KW-1185">Reference proteome</keyword>
<evidence type="ECO:0000256" key="1">
    <source>
        <dbReference type="SAM" id="MobiDB-lite"/>
    </source>
</evidence>
<name>A0ABN1QAQ1_9PSEU</name>
<feature type="region of interest" description="Disordered" evidence="1">
    <location>
        <begin position="1"/>
        <end position="110"/>
    </location>
</feature>
<protein>
    <submittedName>
        <fullName evidence="2">Uncharacterized protein</fullName>
    </submittedName>
</protein>
<reference evidence="2 3" key="1">
    <citation type="journal article" date="2019" name="Int. J. Syst. Evol. Microbiol.">
        <title>The Global Catalogue of Microorganisms (GCM) 10K type strain sequencing project: providing services to taxonomists for standard genome sequencing and annotation.</title>
        <authorList>
            <consortium name="The Broad Institute Genomics Platform"/>
            <consortium name="The Broad Institute Genome Sequencing Center for Infectious Disease"/>
            <person name="Wu L."/>
            <person name="Ma J."/>
        </authorList>
    </citation>
    <scope>NUCLEOTIDE SEQUENCE [LARGE SCALE GENOMIC DNA]</scope>
    <source>
        <strain evidence="2 3">JCM 11117</strain>
    </source>
</reference>
<dbReference type="Proteomes" id="UP001499967">
    <property type="component" value="Unassembled WGS sequence"/>
</dbReference>
<dbReference type="EMBL" id="BAAAHP010000095">
    <property type="protein sequence ID" value="GAA0939960.1"/>
    <property type="molecule type" value="Genomic_DNA"/>
</dbReference>
<organism evidence="2 3">
    <name type="scientific">Pseudonocardia zijingensis</name>
    <dbReference type="NCBI Taxonomy" id="153376"/>
    <lineage>
        <taxon>Bacteria</taxon>
        <taxon>Bacillati</taxon>
        <taxon>Actinomycetota</taxon>
        <taxon>Actinomycetes</taxon>
        <taxon>Pseudonocardiales</taxon>
        <taxon>Pseudonocardiaceae</taxon>
        <taxon>Pseudonocardia</taxon>
    </lineage>
</organism>
<evidence type="ECO:0000313" key="3">
    <source>
        <dbReference type="Proteomes" id="UP001499967"/>
    </source>
</evidence>
<gene>
    <name evidence="2" type="ORF">GCM10009559_34690</name>
</gene>
<feature type="compositionally biased region" description="Basic and acidic residues" evidence="1">
    <location>
        <begin position="48"/>
        <end position="64"/>
    </location>
</feature>
<proteinExistence type="predicted"/>
<comment type="caution">
    <text evidence="2">The sequence shown here is derived from an EMBL/GenBank/DDBJ whole genome shotgun (WGS) entry which is preliminary data.</text>
</comment>